<evidence type="ECO:0000256" key="4">
    <source>
        <dbReference type="ARBA" id="ARBA00022763"/>
    </source>
</evidence>
<dbReference type="PROSITE" id="PS00211">
    <property type="entry name" value="ABC_TRANSPORTER_1"/>
    <property type="match status" value="1"/>
</dbReference>
<dbReference type="InterPro" id="IPR032781">
    <property type="entry name" value="ABC_tran_Xtn"/>
</dbReference>
<dbReference type="GO" id="GO:0006281">
    <property type="term" value="P:DNA repair"/>
    <property type="evidence" value="ECO:0007669"/>
    <property type="project" value="UniProtKB-KW"/>
</dbReference>
<keyword evidence="4 11" id="KW-0227">DNA damage</keyword>
<evidence type="ECO:0000256" key="6">
    <source>
        <dbReference type="ARBA" id="ARBA00022840"/>
    </source>
</evidence>
<dbReference type="FunFam" id="3.40.50.300:FF:000309">
    <property type="entry name" value="ABC transporter ATP-binding protein"/>
    <property type="match status" value="1"/>
</dbReference>
<keyword evidence="6 11" id="KW-0067">ATP-binding</keyword>
<dbReference type="Gene3D" id="3.40.50.300">
    <property type="entry name" value="P-loop containing nucleotide triphosphate hydrolases"/>
    <property type="match status" value="2"/>
</dbReference>
<evidence type="ECO:0000256" key="11">
    <source>
        <dbReference type="HAMAP-Rule" id="MF_00848"/>
    </source>
</evidence>
<dbReference type="HAMAP" id="MF_00848">
    <property type="entry name" value="Uup"/>
    <property type="match status" value="1"/>
</dbReference>
<comment type="subcellular location">
    <subcellularLocation>
        <location evidence="11">Cytoplasm</location>
    </subcellularLocation>
    <text evidence="11">Associates with ribosomes.</text>
</comment>
<dbReference type="PROSITE" id="PS50893">
    <property type="entry name" value="ABC_TRANSPORTER_2"/>
    <property type="match status" value="2"/>
</dbReference>
<comment type="catalytic activity">
    <reaction evidence="9 11">
        <text>ATP + H2O = ADP + phosphate + H(+)</text>
        <dbReference type="Rhea" id="RHEA:13065"/>
        <dbReference type="ChEBI" id="CHEBI:15377"/>
        <dbReference type="ChEBI" id="CHEBI:15378"/>
        <dbReference type="ChEBI" id="CHEBI:30616"/>
        <dbReference type="ChEBI" id="CHEBI:43474"/>
        <dbReference type="ChEBI" id="CHEBI:456216"/>
    </reaction>
</comment>
<evidence type="ECO:0000313" key="12">
    <source>
        <dbReference type="EMBL" id="KTD01996.1"/>
    </source>
</evidence>
<dbReference type="GO" id="GO:0005524">
    <property type="term" value="F:ATP binding"/>
    <property type="evidence" value="ECO:0007669"/>
    <property type="project" value="UniProtKB-UniRule"/>
</dbReference>
<gene>
    <name evidence="12" type="primary">uup_3</name>
    <name evidence="11" type="synonym">uup</name>
    <name evidence="12" type="ORF">Lgee_0792</name>
</gene>
<dbReference type="InterPro" id="IPR051309">
    <property type="entry name" value="ABCF_ATPase"/>
</dbReference>
<keyword evidence="5 11" id="KW-0378">Hydrolase</keyword>
<dbReference type="InterPro" id="IPR003439">
    <property type="entry name" value="ABC_transporter-like_ATP-bd"/>
</dbReference>
<keyword evidence="8 11" id="KW-0234">DNA repair</keyword>
<dbReference type="PANTHER" id="PTHR42855">
    <property type="entry name" value="ABC TRANSPORTER ATP-BINDING SUBUNIT"/>
    <property type="match status" value="1"/>
</dbReference>
<keyword evidence="13" id="KW-1185">Reference proteome</keyword>
<proteinExistence type="inferred from homology"/>
<accession>A0A0W0U2Q7</accession>
<keyword evidence="1 11" id="KW-0963">Cytoplasm</keyword>
<dbReference type="RefSeq" id="WP_028386117.1">
    <property type="nucleotide sequence ID" value="NZ_CAAAHN010000008.1"/>
</dbReference>
<dbReference type="FunFam" id="3.40.50.300:FF:000011">
    <property type="entry name" value="Putative ABC transporter ATP-binding component"/>
    <property type="match status" value="1"/>
</dbReference>
<dbReference type="InterPro" id="IPR037118">
    <property type="entry name" value="Val-tRNA_synth_C_sf"/>
</dbReference>
<comment type="function">
    <text evidence="11">Probably plays a role in ribosome assembly or function. May be involved in resolution of branched DNA intermediates that result from template switching in postreplication gaps. Binds DNA and has ATPase activity.</text>
</comment>
<sequence length="616" mass="67967">MSILALLNVSFQIGGHYLLKHADLQVEQGERIALTGRNGAGKTTLMRIIAGTVAVDSGQIHRQSGISVAGLDQEVPVSDGESVYHFLVKSLGETGEVLAEYRRLLQGEDMEALSRCQQRLDNLNAWEVLPRVETMASRLGIDPDAEMQTLSGGMKRRTLLAAALIANPGLLLLDEPTNHLDVESIEWLESYLASCSSAVVFVSHDRAFLERVATRIVEVDRGHLHSYACDYQTWLDRREERLLTEQKHNALFDKRLQDEETWIRTGIKARRTRNEGRVRALKAMREQYRERRLEMGRVQASTPHGSRSGEIVLEAKHLTGGIGGRTLVRDLSLLVLRGEKIGILGPNGCGKTTLVRLLLGELTPESGTLRHGTGLEVAFFDQMRSQLDLNATVLDNVADGAEHVVIGGKQKHVASYLKDFLFQPACFNQPAGSLSGGERNRLMLARVLAKPVNLLVMDEPTNDLDMETLELLEQLLVEYKGTLLLISHDRTFINRVVTSVLVYEGDGHFAAHLGGFDEWKAHAEKRVQATAAKAAKPKAAQGSRLSYNEQRELKGLPAAIEALEARIGALNAEMAAPGFYQQDTAAVSACHQALSSAQAELEGLFERWETLEARQG</sequence>
<dbReference type="OrthoDB" id="9762051at2"/>
<protein>
    <recommendedName>
        <fullName evidence="11">ATP-binding protein Uup</fullName>
        <ecNumber evidence="11">3.6.1.-</ecNumber>
    </recommendedName>
</protein>
<evidence type="ECO:0000256" key="3">
    <source>
        <dbReference type="ARBA" id="ARBA00022741"/>
    </source>
</evidence>
<evidence type="ECO:0000313" key="13">
    <source>
        <dbReference type="Proteomes" id="UP000054785"/>
    </source>
</evidence>
<keyword evidence="3 11" id="KW-0547">Nucleotide-binding</keyword>
<dbReference type="AlphaFoldDB" id="A0A0W0U2Q7"/>
<evidence type="ECO:0000256" key="7">
    <source>
        <dbReference type="ARBA" id="ARBA00023125"/>
    </source>
</evidence>
<dbReference type="InterPro" id="IPR043686">
    <property type="entry name" value="Uup"/>
</dbReference>
<dbReference type="GO" id="GO:0003677">
    <property type="term" value="F:DNA binding"/>
    <property type="evidence" value="ECO:0007669"/>
    <property type="project" value="UniProtKB-UniRule"/>
</dbReference>
<dbReference type="Proteomes" id="UP000054785">
    <property type="component" value="Unassembled WGS sequence"/>
</dbReference>
<reference evidence="12 13" key="1">
    <citation type="submission" date="2015-11" db="EMBL/GenBank/DDBJ databases">
        <title>Genomic analysis of 38 Legionella species identifies large and diverse effector repertoires.</title>
        <authorList>
            <person name="Burstein D."/>
            <person name="Amaro F."/>
            <person name="Zusman T."/>
            <person name="Lifshitz Z."/>
            <person name="Cohen O."/>
            <person name="Gilbert J.A."/>
            <person name="Pupko T."/>
            <person name="Shuman H.A."/>
            <person name="Segal G."/>
        </authorList>
    </citation>
    <scope>NUCLEOTIDE SEQUENCE [LARGE SCALE GENOMIC DNA]</scope>
    <source>
        <strain evidence="12 13">ATCC 49504</strain>
    </source>
</reference>
<dbReference type="Pfam" id="PF00005">
    <property type="entry name" value="ABC_tran"/>
    <property type="match status" value="2"/>
</dbReference>
<dbReference type="GO" id="GO:0043022">
    <property type="term" value="F:ribosome binding"/>
    <property type="evidence" value="ECO:0007669"/>
    <property type="project" value="UniProtKB-UniRule"/>
</dbReference>
<dbReference type="GO" id="GO:0005737">
    <property type="term" value="C:cytoplasm"/>
    <property type="evidence" value="ECO:0007669"/>
    <property type="project" value="UniProtKB-SubCell"/>
</dbReference>
<feature type="binding site" evidence="11">
    <location>
        <begin position="36"/>
        <end position="43"/>
    </location>
    <ligand>
        <name>ATP</name>
        <dbReference type="ChEBI" id="CHEBI:30616"/>
        <label>1</label>
    </ligand>
</feature>
<dbReference type="STRING" id="45065.Lgee_0792"/>
<dbReference type="Gene3D" id="1.10.287.380">
    <property type="entry name" value="Valyl-tRNA synthetase, C-terminal domain"/>
    <property type="match status" value="1"/>
</dbReference>
<dbReference type="EC" id="3.6.1.-" evidence="11"/>
<evidence type="ECO:0000256" key="9">
    <source>
        <dbReference type="ARBA" id="ARBA00049360"/>
    </source>
</evidence>
<dbReference type="SUPFAM" id="SSF52540">
    <property type="entry name" value="P-loop containing nucleoside triphosphate hydrolases"/>
    <property type="match status" value="2"/>
</dbReference>
<dbReference type="Pfam" id="PF16326">
    <property type="entry name" value="ABC_tran_CTD"/>
    <property type="match status" value="1"/>
</dbReference>
<dbReference type="InterPro" id="IPR032524">
    <property type="entry name" value="ABC_tran_C"/>
</dbReference>
<feature type="binding site" evidence="11">
    <location>
        <begin position="345"/>
        <end position="352"/>
    </location>
    <ligand>
        <name>ATP</name>
        <dbReference type="ChEBI" id="CHEBI:30616"/>
        <label>2</label>
    </ligand>
</feature>
<dbReference type="Pfam" id="PF12848">
    <property type="entry name" value="ABC_tran_Xtn"/>
    <property type="match status" value="1"/>
</dbReference>
<dbReference type="InterPro" id="IPR027417">
    <property type="entry name" value="P-loop_NTPase"/>
</dbReference>
<keyword evidence="2 11" id="KW-0677">Repeat</keyword>
<evidence type="ECO:0000256" key="10">
    <source>
        <dbReference type="ARBA" id="ARBA00061478"/>
    </source>
</evidence>
<dbReference type="PATRIC" id="fig|45065.4.peg.850"/>
<dbReference type="InterPro" id="IPR017871">
    <property type="entry name" value="ABC_transporter-like_CS"/>
</dbReference>
<comment type="caution">
    <text evidence="12">The sequence shown here is derived from an EMBL/GenBank/DDBJ whole genome shotgun (WGS) entry which is preliminary data.</text>
</comment>
<evidence type="ECO:0000256" key="2">
    <source>
        <dbReference type="ARBA" id="ARBA00022737"/>
    </source>
</evidence>
<dbReference type="InterPro" id="IPR003593">
    <property type="entry name" value="AAA+_ATPase"/>
</dbReference>
<keyword evidence="7 11" id="KW-0238">DNA-binding</keyword>
<dbReference type="GO" id="GO:0016887">
    <property type="term" value="F:ATP hydrolysis activity"/>
    <property type="evidence" value="ECO:0007669"/>
    <property type="project" value="UniProtKB-UniRule"/>
</dbReference>
<evidence type="ECO:0000256" key="5">
    <source>
        <dbReference type="ARBA" id="ARBA00022801"/>
    </source>
</evidence>
<name>A0A0W0U2Q7_9GAMM</name>
<dbReference type="SMART" id="SM00382">
    <property type="entry name" value="AAA"/>
    <property type="match status" value="2"/>
</dbReference>
<evidence type="ECO:0000256" key="8">
    <source>
        <dbReference type="ARBA" id="ARBA00023204"/>
    </source>
</evidence>
<comment type="similarity">
    <text evidence="10 11">Belongs to the ABC transporter superfamily. ABCF family. Uup subfamily.</text>
</comment>
<dbReference type="PANTHER" id="PTHR42855:SF1">
    <property type="entry name" value="ABC TRANSPORTER DOMAIN-CONTAINING PROTEIN"/>
    <property type="match status" value="1"/>
</dbReference>
<dbReference type="EMBL" id="LNYC01000023">
    <property type="protein sequence ID" value="KTD01996.1"/>
    <property type="molecule type" value="Genomic_DNA"/>
</dbReference>
<dbReference type="CDD" id="cd03221">
    <property type="entry name" value="ABCF_EF-3"/>
    <property type="match status" value="2"/>
</dbReference>
<organism evidence="12 13">
    <name type="scientific">Legionella geestiana</name>
    <dbReference type="NCBI Taxonomy" id="45065"/>
    <lineage>
        <taxon>Bacteria</taxon>
        <taxon>Pseudomonadati</taxon>
        <taxon>Pseudomonadota</taxon>
        <taxon>Gammaproteobacteria</taxon>
        <taxon>Legionellales</taxon>
        <taxon>Legionellaceae</taxon>
        <taxon>Legionella</taxon>
    </lineage>
</organism>
<evidence type="ECO:0000256" key="1">
    <source>
        <dbReference type="ARBA" id="ARBA00022490"/>
    </source>
</evidence>